<accession>A0ACB7T8E5</accession>
<evidence type="ECO:0000313" key="1">
    <source>
        <dbReference type="EMBL" id="KAH6943208.1"/>
    </source>
</evidence>
<comment type="caution">
    <text evidence="1">The sequence shown here is derived from an EMBL/GenBank/DDBJ whole genome shotgun (WGS) entry which is preliminary data.</text>
</comment>
<protein>
    <submittedName>
        <fullName evidence="1">Uncharacterized protein</fullName>
    </submittedName>
</protein>
<reference evidence="1" key="1">
    <citation type="submission" date="2020-05" db="EMBL/GenBank/DDBJ databases">
        <title>Large-scale comparative analyses of tick genomes elucidate their genetic diversity and vector capacities.</title>
        <authorList>
            <person name="Jia N."/>
            <person name="Wang J."/>
            <person name="Shi W."/>
            <person name="Du L."/>
            <person name="Sun Y."/>
            <person name="Zhan W."/>
            <person name="Jiang J."/>
            <person name="Wang Q."/>
            <person name="Zhang B."/>
            <person name="Ji P."/>
            <person name="Sakyi L.B."/>
            <person name="Cui X."/>
            <person name="Yuan T."/>
            <person name="Jiang B."/>
            <person name="Yang W."/>
            <person name="Lam T.T.-Y."/>
            <person name="Chang Q."/>
            <person name="Ding S."/>
            <person name="Wang X."/>
            <person name="Zhu J."/>
            <person name="Ruan X."/>
            <person name="Zhao L."/>
            <person name="Wei J."/>
            <person name="Que T."/>
            <person name="Du C."/>
            <person name="Cheng J."/>
            <person name="Dai P."/>
            <person name="Han X."/>
            <person name="Huang E."/>
            <person name="Gao Y."/>
            <person name="Liu J."/>
            <person name="Shao H."/>
            <person name="Ye R."/>
            <person name="Li L."/>
            <person name="Wei W."/>
            <person name="Wang X."/>
            <person name="Wang C."/>
            <person name="Yang T."/>
            <person name="Huo Q."/>
            <person name="Li W."/>
            <person name="Guo W."/>
            <person name="Chen H."/>
            <person name="Zhou L."/>
            <person name="Ni X."/>
            <person name="Tian J."/>
            <person name="Zhou Y."/>
            <person name="Sheng Y."/>
            <person name="Liu T."/>
            <person name="Pan Y."/>
            <person name="Xia L."/>
            <person name="Li J."/>
            <person name="Zhao F."/>
            <person name="Cao W."/>
        </authorList>
    </citation>
    <scope>NUCLEOTIDE SEQUENCE</scope>
    <source>
        <strain evidence="1">Hyas-2018</strain>
    </source>
</reference>
<dbReference type="EMBL" id="CM023490">
    <property type="protein sequence ID" value="KAH6943208.1"/>
    <property type="molecule type" value="Genomic_DNA"/>
</dbReference>
<organism evidence="1 2">
    <name type="scientific">Hyalomma asiaticum</name>
    <name type="common">Tick</name>
    <dbReference type="NCBI Taxonomy" id="266040"/>
    <lineage>
        <taxon>Eukaryota</taxon>
        <taxon>Metazoa</taxon>
        <taxon>Ecdysozoa</taxon>
        <taxon>Arthropoda</taxon>
        <taxon>Chelicerata</taxon>
        <taxon>Arachnida</taxon>
        <taxon>Acari</taxon>
        <taxon>Parasitiformes</taxon>
        <taxon>Ixodida</taxon>
        <taxon>Ixodoidea</taxon>
        <taxon>Ixodidae</taxon>
        <taxon>Hyalomminae</taxon>
        <taxon>Hyalomma</taxon>
    </lineage>
</organism>
<dbReference type="Proteomes" id="UP000821845">
    <property type="component" value="Chromosome 10"/>
</dbReference>
<sequence length="683" mass="74548">MHGLSISQRGIQCKHITNGDRGSPQAAPKYEILKRENRSNDRQESHNAVEATRDIGLSTLFTRECEEVAHNEDEFPIIPDITVHDKPPLQELATPSSESTFSKLSSQRSLGQSWISQVDRDMADGSSPQKHTVLTALKSEMGRGTLHYSRSSETACGGSATPPRRSSPTAVISWALVGKMEQQPTCGVLSSFPSSSVPEVTAVRSEATAVAKRLSLDEVPNAPGAVWALSSQIFLSLLIALIFSRRPTRSQTVPKTGICQELVKYCAGKKGCIDVVKTIADTADLAADPCADFYQFTCGGWRVRNNLRPGYRRESQQNYLFTVHEALLSLLRDSSKRQNRSDKGRDVINMAAFYDSCRKFFRGDGRVAAVSDIVTAMNLNGSFEGTNAGTITTFQDLLGFVAANSLKSGLASVLSVTLRRGIFTLDAGQTLRSTLGDGHVLEFLSAVLASLGGDESDVDGLYDLDGRIHNLRYCRQHRRTAEKPSRTVSSLNRYDDDFILNLVRASRDHVGIDYEDGATERQLLGQLVFSERCGKRSFVAVPANFLMPEALVGDDSLRFLYYATVGVRLLLEWVEERSTKTVAVEYASTLSVTLSSVREAAGNEQKNKRNEEKRVGVAVNGRQGAAIIADDTLPPPPFAVIASSAAVVCFSVCVCFTVCSGAVGRLLRRVVCCFTVCTKVLLF</sequence>
<proteinExistence type="predicted"/>
<keyword evidence="2" id="KW-1185">Reference proteome</keyword>
<name>A0ACB7T8E5_HYAAI</name>
<evidence type="ECO:0000313" key="2">
    <source>
        <dbReference type="Proteomes" id="UP000821845"/>
    </source>
</evidence>
<gene>
    <name evidence="1" type="ORF">HPB50_017165</name>
</gene>